<dbReference type="Proteomes" id="UP000246073">
    <property type="component" value="Unassembled WGS sequence"/>
</dbReference>
<dbReference type="AlphaFoldDB" id="A0A2P9HJ62"/>
<feature type="domain" description="HTH araC/xylS-type" evidence="4">
    <location>
        <begin position="211"/>
        <end position="311"/>
    </location>
</feature>
<dbReference type="Pfam" id="PF12833">
    <property type="entry name" value="HTH_18"/>
    <property type="match status" value="1"/>
</dbReference>
<dbReference type="PRINTS" id="PR00032">
    <property type="entry name" value="HTHARAC"/>
</dbReference>
<dbReference type="PANTHER" id="PTHR46796">
    <property type="entry name" value="HTH-TYPE TRANSCRIPTIONAL ACTIVATOR RHAS-RELATED"/>
    <property type="match status" value="1"/>
</dbReference>
<dbReference type="EMBL" id="OOFM01000004">
    <property type="protein sequence ID" value="SPL64023.1"/>
    <property type="molecule type" value="Genomic_DNA"/>
</dbReference>
<dbReference type="InterPro" id="IPR009057">
    <property type="entry name" value="Homeodomain-like_sf"/>
</dbReference>
<keyword evidence="1" id="KW-0805">Transcription regulation</keyword>
<protein>
    <submittedName>
        <fullName evidence="5">Transcriptional regulator, AraC family</fullName>
    </submittedName>
</protein>
<dbReference type="InterPro" id="IPR020449">
    <property type="entry name" value="Tscrpt_reg_AraC-type_HTH"/>
</dbReference>
<accession>A0A2P9HJ62</accession>
<dbReference type="SMART" id="SM00342">
    <property type="entry name" value="HTH_ARAC"/>
    <property type="match status" value="1"/>
</dbReference>
<gene>
    <name evidence="5" type="ORF">OHAE_3955</name>
</gene>
<keyword evidence="3" id="KW-0804">Transcription</keyword>
<dbReference type="GO" id="GO:0003700">
    <property type="term" value="F:DNA-binding transcription factor activity"/>
    <property type="evidence" value="ECO:0007669"/>
    <property type="project" value="InterPro"/>
</dbReference>
<dbReference type="PROSITE" id="PS01124">
    <property type="entry name" value="HTH_ARAC_FAMILY_2"/>
    <property type="match status" value="1"/>
</dbReference>
<dbReference type="RefSeq" id="WP_124915913.1">
    <property type="nucleotide sequence ID" value="NZ_OOFM01000004.1"/>
</dbReference>
<reference evidence="6" key="1">
    <citation type="submission" date="2017-12" db="EMBL/GenBank/DDBJ databases">
        <authorList>
            <person name="Diaz M."/>
        </authorList>
    </citation>
    <scope>NUCLEOTIDE SEQUENCE [LARGE SCALE GENOMIC DNA]</scope>
    <source>
        <strain evidence="6">FI11154</strain>
    </source>
</reference>
<evidence type="ECO:0000313" key="5">
    <source>
        <dbReference type="EMBL" id="SPL64023.1"/>
    </source>
</evidence>
<evidence type="ECO:0000256" key="3">
    <source>
        <dbReference type="ARBA" id="ARBA00023163"/>
    </source>
</evidence>
<proteinExistence type="predicted"/>
<keyword evidence="2" id="KW-0238">DNA-binding</keyword>
<evidence type="ECO:0000256" key="1">
    <source>
        <dbReference type="ARBA" id="ARBA00023015"/>
    </source>
</evidence>
<dbReference type="Gene3D" id="1.10.10.60">
    <property type="entry name" value="Homeodomain-like"/>
    <property type="match status" value="1"/>
</dbReference>
<organism evidence="5 6">
    <name type="scientific">Ochrobactrum soli</name>
    <dbReference type="NCBI Taxonomy" id="2448455"/>
    <lineage>
        <taxon>Bacteria</taxon>
        <taxon>Pseudomonadati</taxon>
        <taxon>Pseudomonadota</taxon>
        <taxon>Alphaproteobacteria</taxon>
        <taxon>Hyphomicrobiales</taxon>
        <taxon>Brucellaceae</taxon>
        <taxon>Brucella/Ochrobactrum group</taxon>
        <taxon>Ochrobactrum</taxon>
    </lineage>
</organism>
<evidence type="ECO:0000256" key="2">
    <source>
        <dbReference type="ARBA" id="ARBA00023125"/>
    </source>
</evidence>
<dbReference type="InterPro" id="IPR018060">
    <property type="entry name" value="HTH_AraC"/>
</dbReference>
<dbReference type="SUPFAM" id="SSF46689">
    <property type="entry name" value="Homeodomain-like"/>
    <property type="match status" value="1"/>
</dbReference>
<dbReference type="InterPro" id="IPR050204">
    <property type="entry name" value="AraC_XylS_family_regulators"/>
</dbReference>
<dbReference type="PANTHER" id="PTHR46796:SF6">
    <property type="entry name" value="ARAC SUBFAMILY"/>
    <property type="match status" value="1"/>
</dbReference>
<dbReference type="GO" id="GO:0043565">
    <property type="term" value="F:sequence-specific DNA binding"/>
    <property type="evidence" value="ECO:0007669"/>
    <property type="project" value="InterPro"/>
</dbReference>
<sequence>MSEFFLSTDMVDEKYRTAFWQEVSKLIYEVSPVDEDGHAELIGTIRSRIFDSMVLGDTTFNEQICRRTPEIIARSNLDICLLQLVLSGEYTGDFDGTYVQVQPGDMFFVDLTKVLDSHKEAGARVTLAIPRFEINKWFPANDLHGLVLPRNVNINQVLFDFILSLDGALDFIQESEIPAIKEALVLLLVAAVNGVALSPAQSSAIDQTMRQRVIDYIDLNIRDRRLSPKTIMAHFKLSHSHLYRQFEQDDGITKLIRQKRLDLAYRYLIHSKGKAETLKEVAYKCGFSDRAQFTRLFKERYDVSPQDLRELKRLPGHDPMSASNLHQHIEDHLTRIQPAKP</sequence>
<evidence type="ECO:0000259" key="4">
    <source>
        <dbReference type="PROSITE" id="PS01124"/>
    </source>
</evidence>
<name>A0A2P9HJ62_9HYPH</name>
<evidence type="ECO:0000313" key="6">
    <source>
        <dbReference type="Proteomes" id="UP000246073"/>
    </source>
</evidence>